<comment type="caution">
    <text evidence="2">The sequence shown here is derived from an EMBL/GenBank/DDBJ whole genome shotgun (WGS) entry which is preliminary data.</text>
</comment>
<dbReference type="EMBL" id="BAABDO010000181">
    <property type="protein sequence ID" value="GAA3507941.1"/>
    <property type="molecule type" value="Genomic_DNA"/>
</dbReference>
<proteinExistence type="predicted"/>
<dbReference type="InterPro" id="IPR029063">
    <property type="entry name" value="SAM-dependent_MTases_sf"/>
</dbReference>
<name>A0ABP6UJ88_9ACTN</name>
<gene>
    <name evidence="2" type="ORF">GCM10022416_61400</name>
</gene>
<keyword evidence="3" id="KW-1185">Reference proteome</keyword>
<dbReference type="Pfam" id="PF12147">
    <property type="entry name" value="Methyltransf_20"/>
    <property type="match status" value="1"/>
</dbReference>
<evidence type="ECO:0000259" key="1">
    <source>
        <dbReference type="Pfam" id="PF12147"/>
    </source>
</evidence>
<dbReference type="SUPFAM" id="SSF53335">
    <property type="entry name" value="S-adenosyl-L-methionine-dependent methyltransferases"/>
    <property type="match status" value="1"/>
</dbReference>
<accession>A0ABP6UJ88</accession>
<dbReference type="RefSeq" id="WP_345025300.1">
    <property type="nucleotide sequence ID" value="NZ_BAABDO010000181.1"/>
</dbReference>
<protein>
    <recommendedName>
        <fullName evidence="1">Methyltransferase domain-containing protein</fullName>
    </recommendedName>
</protein>
<dbReference type="Gene3D" id="3.40.50.150">
    <property type="entry name" value="Vaccinia Virus protein VP39"/>
    <property type="match status" value="1"/>
</dbReference>
<organism evidence="2 3">
    <name type="scientific">Actinomadura keratinilytica</name>
    <dbReference type="NCBI Taxonomy" id="547461"/>
    <lineage>
        <taxon>Bacteria</taxon>
        <taxon>Bacillati</taxon>
        <taxon>Actinomycetota</taxon>
        <taxon>Actinomycetes</taxon>
        <taxon>Streptosporangiales</taxon>
        <taxon>Thermomonosporaceae</taxon>
        <taxon>Actinomadura</taxon>
    </lineage>
</organism>
<dbReference type="Proteomes" id="UP001500266">
    <property type="component" value="Unassembled WGS sequence"/>
</dbReference>
<sequence>MTEAQDPPGRDWAEWHRAYDDPRSPLSRRLRTVRQRVREALDAAPAGRLRAVSVCAGQGRDLIGALADHPRRFDVTARLVELDEQNVRAARADARRAGLTGVEVIAGDASHTDAYAGAVPADLLLVCGVFGNITDADIERTVSLLPQLCARGAHVVWTRNRRPPDITGDICRWFEKHGFEKCWLSPPEEKAFGVGMHRFRGDPVPLERGVRMFTFVGYDVLRKGAPWPT</sequence>
<feature type="domain" description="Methyltransferase" evidence="1">
    <location>
        <begin position="47"/>
        <end position="165"/>
    </location>
</feature>
<evidence type="ECO:0000313" key="3">
    <source>
        <dbReference type="Proteomes" id="UP001500266"/>
    </source>
</evidence>
<evidence type="ECO:0000313" key="2">
    <source>
        <dbReference type="EMBL" id="GAA3507941.1"/>
    </source>
</evidence>
<reference evidence="3" key="1">
    <citation type="journal article" date="2019" name="Int. J. Syst. Evol. Microbiol.">
        <title>The Global Catalogue of Microorganisms (GCM) 10K type strain sequencing project: providing services to taxonomists for standard genome sequencing and annotation.</title>
        <authorList>
            <consortium name="The Broad Institute Genomics Platform"/>
            <consortium name="The Broad Institute Genome Sequencing Center for Infectious Disease"/>
            <person name="Wu L."/>
            <person name="Ma J."/>
        </authorList>
    </citation>
    <scope>NUCLEOTIDE SEQUENCE [LARGE SCALE GENOMIC DNA]</scope>
    <source>
        <strain evidence="3">JCM 17316</strain>
    </source>
</reference>
<dbReference type="InterPro" id="IPR022744">
    <property type="entry name" value="MeTrfase_dom_put"/>
</dbReference>